<evidence type="ECO:0000313" key="3">
    <source>
        <dbReference type="Proteomes" id="UP000681720"/>
    </source>
</evidence>
<proteinExistence type="predicted"/>
<accession>A0A8S2V420</accession>
<name>A0A8S2V420_9BILA</name>
<dbReference type="EMBL" id="CAJOBJ010051063">
    <property type="protein sequence ID" value="CAF4374122.1"/>
    <property type="molecule type" value="Genomic_DNA"/>
</dbReference>
<dbReference type="InterPro" id="IPR052772">
    <property type="entry name" value="Endo/PolyKinase_Domain-Protein"/>
</dbReference>
<sequence>DDSSNNEKQYIDPTNYEIINIIDNEFNKPSCYPSISTKHISIQCSSNDFNSELNHSDRTLIGQPACISTKSLLVSASLSPPSGYSECGIQVDLTDNNIDLLIQIYSNRLSEETIRQFYEVCRSDIQSTQTHIEEYLQQKPIFIPTLKQLSLTILNRWNEQIKSTNLLVDINSIDDLLPNINDDEIFQELISDNKNIESIDSNQIKTPSSIINSLEELYGELPNNNDNNKVLLSLDDDLSISIHQALQRFLIKSSSTLKPVIENSTKYDNEQKKNPTQQLILPSHNQSTMNTNQYSSVRQIMNEELQQTVESKKSKQQHKLDDVTEHKLKELERNFPSLKSDLLYDIFRKNEYNYDVTCVLISTMLDEHASIPTNKPSLVSCSRSIPTRKTDVEPFEYYQTLRLDALHHAQQRNECYTKAYHVNRHGLSGVASFYIHQASEETRLMKDAHRAACEHLSKRKLEQYGATQRLELYGLHLGDALNLLKQIEQDFNEENRATSPTSTEIIIVYGKNSAYGGADEKMRSGILAYLEQRSYK</sequence>
<evidence type="ECO:0000313" key="2">
    <source>
        <dbReference type="EMBL" id="CAF4374122.1"/>
    </source>
</evidence>
<protein>
    <recommendedName>
        <fullName evidence="1">DUF1771 domain-containing protein</fullName>
    </recommendedName>
</protein>
<reference evidence="2" key="1">
    <citation type="submission" date="2021-02" db="EMBL/GenBank/DDBJ databases">
        <authorList>
            <person name="Nowell W R."/>
        </authorList>
    </citation>
    <scope>NUCLEOTIDE SEQUENCE</scope>
</reference>
<dbReference type="GO" id="GO:0005634">
    <property type="term" value="C:nucleus"/>
    <property type="evidence" value="ECO:0007669"/>
    <property type="project" value="TreeGrafter"/>
</dbReference>
<dbReference type="PANTHER" id="PTHR46535">
    <property type="entry name" value="NEDD4-BINDING PROTEIN 2"/>
    <property type="match status" value="1"/>
</dbReference>
<gene>
    <name evidence="2" type="ORF">GIL414_LOCUS28979</name>
</gene>
<dbReference type="Pfam" id="PF08590">
    <property type="entry name" value="DUF1771"/>
    <property type="match status" value="1"/>
</dbReference>
<dbReference type="Gene3D" id="3.30.1370.110">
    <property type="match status" value="1"/>
</dbReference>
<feature type="non-terminal residue" evidence="2">
    <location>
        <position position="1"/>
    </location>
</feature>
<evidence type="ECO:0000259" key="1">
    <source>
        <dbReference type="SMART" id="SM01162"/>
    </source>
</evidence>
<dbReference type="GO" id="GO:0004519">
    <property type="term" value="F:endonuclease activity"/>
    <property type="evidence" value="ECO:0007669"/>
    <property type="project" value="TreeGrafter"/>
</dbReference>
<dbReference type="InterPro" id="IPR036063">
    <property type="entry name" value="Smr_dom_sf"/>
</dbReference>
<comment type="caution">
    <text evidence="2">The sequence shown here is derived from an EMBL/GenBank/DDBJ whole genome shotgun (WGS) entry which is preliminary data.</text>
</comment>
<dbReference type="Proteomes" id="UP000681720">
    <property type="component" value="Unassembled WGS sequence"/>
</dbReference>
<dbReference type="SMART" id="SM01162">
    <property type="entry name" value="DUF1771"/>
    <property type="match status" value="1"/>
</dbReference>
<feature type="domain" description="DUF1771" evidence="1">
    <location>
        <begin position="397"/>
        <end position="462"/>
    </location>
</feature>
<organism evidence="2 3">
    <name type="scientific">Rotaria magnacalcarata</name>
    <dbReference type="NCBI Taxonomy" id="392030"/>
    <lineage>
        <taxon>Eukaryota</taxon>
        <taxon>Metazoa</taxon>
        <taxon>Spiralia</taxon>
        <taxon>Gnathifera</taxon>
        <taxon>Rotifera</taxon>
        <taxon>Eurotatoria</taxon>
        <taxon>Bdelloidea</taxon>
        <taxon>Philodinida</taxon>
        <taxon>Philodinidae</taxon>
        <taxon>Rotaria</taxon>
    </lineage>
</organism>
<dbReference type="AlphaFoldDB" id="A0A8S2V420"/>
<dbReference type="InterPro" id="IPR013899">
    <property type="entry name" value="DUF1771"/>
</dbReference>
<dbReference type="PANTHER" id="PTHR46535:SF1">
    <property type="entry name" value="NEDD4-BINDING PROTEIN 2"/>
    <property type="match status" value="1"/>
</dbReference>